<dbReference type="Pfam" id="PF07287">
    <property type="entry name" value="AtuA"/>
    <property type="match status" value="1"/>
</dbReference>
<comment type="caution">
    <text evidence="3">The sequence shown here is derived from an EMBL/GenBank/DDBJ whole genome shotgun (WGS) entry which is preliminary data.</text>
</comment>
<evidence type="ECO:0000259" key="2">
    <source>
        <dbReference type="Pfam" id="PF23544"/>
    </source>
</evidence>
<dbReference type="EMBL" id="JAGIZB010000012">
    <property type="protein sequence ID" value="MBP0445898.1"/>
    <property type="molecule type" value="Genomic_DNA"/>
</dbReference>
<gene>
    <name evidence="3" type="ORF">J8J14_14065</name>
</gene>
<reference evidence="3 4" key="1">
    <citation type="submission" date="2021-03" db="EMBL/GenBank/DDBJ databases">
        <authorList>
            <person name="So Y."/>
        </authorList>
    </citation>
    <scope>NUCLEOTIDE SEQUENCE [LARGE SCALE GENOMIC DNA]</scope>
    <source>
        <strain evidence="3 4">SSH11</strain>
    </source>
</reference>
<dbReference type="InterPro" id="IPR010839">
    <property type="entry name" value="AtuA_N"/>
</dbReference>
<dbReference type="PANTHER" id="PTHR47708:SF2">
    <property type="entry name" value="SI:CH73-132F6.5"/>
    <property type="match status" value="1"/>
</dbReference>
<evidence type="ECO:0000313" key="3">
    <source>
        <dbReference type="EMBL" id="MBP0445898.1"/>
    </source>
</evidence>
<protein>
    <submittedName>
        <fullName evidence="3">DUF1446 domain-containing protein</fullName>
    </submittedName>
</protein>
<keyword evidence="4" id="KW-1185">Reference proteome</keyword>
<dbReference type="PANTHER" id="PTHR47708">
    <property type="match status" value="1"/>
</dbReference>
<sequence length="602" mass="62649">MVRGVVRVGGGSGFWGDTPEGAAQLVRHGDVHYLVLDYLAEITIALLARARERRPELGYAPDLITQVIGPLGREIASRGIKVIANAGGVNPAGCRDALLREIAAQGLPLKVAAVLGDDVLPLLGDLPARAMDGSAPGPHPPFATANAYLGAFPIAAALDAGADIVVTGRCADSAMTLGALIHAFRWGPDELDLLAAGSMAGHLIECGPQVTGGILTDWETVADGWAMMGFPVAECRADGGFTITKPAGTGGAVTVAGVAEQLGYEVGDPANYVLPDVVCDLREVRLEQLGPDRVAVSGLRGRPRTDSYKVSATYLDGHRATATLLITGRDAARKARATGEALLARTRRLITAAGFSELRETSIEALGAEEGYGPHARPVAREVVLKVAVHHDNACAVEIFAREIHAATTAMAPGTAGGPAGRPKAVPMTRLVSLLVPKTGLSPAFEMDGVRHPVPVRCDGQGTPVTQPPGEPAASAATGERVSAVPLAALAHARSGDKGDLSNIVLIARRPEWLPVIAAQVTGKAVADFLRHAVRGRVERYAWPGLNGFNFLLHEALGGGGVSSLRYDAQGKGLAQVLLDMPVQVPAAWLDDGSLSPDRHIR</sequence>
<evidence type="ECO:0000259" key="1">
    <source>
        <dbReference type="Pfam" id="PF07287"/>
    </source>
</evidence>
<feature type="domain" description="Acyclic terpene utilisation N-terminal" evidence="1">
    <location>
        <begin position="6"/>
        <end position="444"/>
    </location>
</feature>
<organism evidence="3 4">
    <name type="scientific">Pararoseomonas baculiformis</name>
    <dbReference type="NCBI Taxonomy" id="2820812"/>
    <lineage>
        <taxon>Bacteria</taxon>
        <taxon>Pseudomonadati</taxon>
        <taxon>Pseudomonadota</taxon>
        <taxon>Alphaproteobacteria</taxon>
        <taxon>Acetobacterales</taxon>
        <taxon>Acetobacteraceae</taxon>
        <taxon>Pararoseomonas</taxon>
    </lineage>
</organism>
<dbReference type="Pfam" id="PF23544">
    <property type="entry name" value="AtuA_ferredoxin"/>
    <property type="match status" value="1"/>
</dbReference>
<dbReference type="Proteomes" id="UP000681594">
    <property type="component" value="Unassembled WGS sequence"/>
</dbReference>
<proteinExistence type="predicted"/>
<feature type="domain" description="AtuA-like ferredoxin-fold" evidence="2">
    <location>
        <begin position="485"/>
        <end position="583"/>
    </location>
</feature>
<name>A0ABS4AH99_9PROT</name>
<evidence type="ECO:0000313" key="4">
    <source>
        <dbReference type="Proteomes" id="UP000681594"/>
    </source>
</evidence>
<dbReference type="InterPro" id="IPR056362">
    <property type="entry name" value="AtuA-like_ferredoxin_dom"/>
</dbReference>
<accession>A0ABS4AH99</accession>